<comment type="caution">
    <text evidence="4">The sequence shown here is derived from an EMBL/GenBank/DDBJ whole genome shotgun (WGS) entry which is preliminary data.</text>
</comment>
<proteinExistence type="predicted"/>
<evidence type="ECO:0000313" key="4">
    <source>
        <dbReference type="EMBL" id="KAK5707965.1"/>
    </source>
</evidence>
<feature type="signal peptide" evidence="2">
    <location>
        <begin position="1"/>
        <end position="16"/>
    </location>
</feature>
<name>A0AAN7WJR6_9PEZI</name>
<dbReference type="AlphaFoldDB" id="A0AAN7WJR6"/>
<evidence type="ECO:0000256" key="2">
    <source>
        <dbReference type="SAM" id="SignalP"/>
    </source>
</evidence>
<feature type="compositionally biased region" description="Low complexity" evidence="1">
    <location>
        <begin position="87"/>
        <end position="119"/>
    </location>
</feature>
<accession>A0AAN7WJR6</accession>
<dbReference type="Pfam" id="PF10645">
    <property type="entry name" value="Carb_bind"/>
    <property type="match status" value="1"/>
</dbReference>
<dbReference type="InterPro" id="IPR018909">
    <property type="entry name" value="Eng1_septum"/>
</dbReference>
<evidence type="ECO:0000313" key="5">
    <source>
        <dbReference type="Proteomes" id="UP001310594"/>
    </source>
</evidence>
<feature type="chain" id="PRO_5042899637" description="Endo-1,3(4)-beta-glucanase 1 carbohydrate binding domain-containing protein" evidence="2">
    <location>
        <begin position="17"/>
        <end position="796"/>
    </location>
</feature>
<evidence type="ECO:0000256" key="1">
    <source>
        <dbReference type="SAM" id="MobiDB-lite"/>
    </source>
</evidence>
<organism evidence="4 5">
    <name type="scientific">Elasticomyces elasticus</name>
    <dbReference type="NCBI Taxonomy" id="574655"/>
    <lineage>
        <taxon>Eukaryota</taxon>
        <taxon>Fungi</taxon>
        <taxon>Dikarya</taxon>
        <taxon>Ascomycota</taxon>
        <taxon>Pezizomycotina</taxon>
        <taxon>Dothideomycetes</taxon>
        <taxon>Dothideomycetidae</taxon>
        <taxon>Mycosphaerellales</taxon>
        <taxon>Teratosphaeriaceae</taxon>
        <taxon>Elasticomyces</taxon>
    </lineage>
</organism>
<feature type="domain" description="Endo-1,3(4)-beta-glucanase 1 carbohydrate binding" evidence="3">
    <location>
        <begin position="28"/>
        <end position="75"/>
    </location>
</feature>
<feature type="region of interest" description="Disordered" evidence="1">
    <location>
        <begin position="81"/>
        <end position="120"/>
    </location>
</feature>
<reference evidence="4" key="1">
    <citation type="submission" date="2023-08" db="EMBL/GenBank/DDBJ databases">
        <title>Black Yeasts Isolated from many extreme environments.</title>
        <authorList>
            <person name="Coleine C."/>
            <person name="Stajich J.E."/>
            <person name="Selbmann L."/>
        </authorList>
    </citation>
    <scope>NUCLEOTIDE SEQUENCE</scope>
    <source>
        <strain evidence="4">CCFEE 5810</strain>
    </source>
</reference>
<dbReference type="EMBL" id="JAVRQU010000001">
    <property type="protein sequence ID" value="KAK5707965.1"/>
    <property type="molecule type" value="Genomic_DNA"/>
</dbReference>
<evidence type="ECO:0000259" key="3">
    <source>
        <dbReference type="Pfam" id="PF10645"/>
    </source>
</evidence>
<sequence>MSTFILLPLLVIGAYGAPPPVDPNLKPCGEAYYLESQYTCYDGNFLCPVLDGEPTLRCGPACYSTTMYGCNDGELVYPAGTSGTGSGDSTSSGTAATSTYSASSSPIAPTAACTETPTTQHLSDPPYEDYFYSDCHSSNQVVVTSPLPASNLSVIGPRLLVAWPAGNSGVVAYFAPQNGVNGSLSVQLVNGTSNQPLIGMYTPANSSSLSGNARVGVSTLVEFNSSAYLTVPILGSVRTMRDFTEGPSILVPLVQDAIVFAQTEDGGAVLSRLWFDNVTTTEMSLVPINTSSGGMTVNNRTLELPAGTYNFTATFDYPQLDQLSATEVLNEESQGLIEQYPDQTTSLSFLSYSQKLLAGAWRFLTYFGRDSMISLLLLEPVLSEGEGSAVEAVISAVLDRLNRTDGSVCHEETIGDYATYLNLQKNISSTTPGCTYQMIDTDYYLDIVMQNYFLNSAVGRSRREAFLSTNASQDFGNQGLSYGDLALINAEKIMNTSAAFAQPGGQTQDNLIHLKEGEIVGEWRDSSYGIGGGRIPYDVNTALVPAALRSIAALSAAGFFPDHSEWNKTASEYAQVWEDNTLHFFEVVVPQSEAQALVSNYTSAAGYGFPSNAANITSDIVYHGLSLEGNNDQPIVKVMNSDDCFRHFLVNSTNQTQLTSFVNQTANNVLAPFPVGLSSPVGLLVANPAYGGDPIYLANFTNSAYHGTVVWGWPMAMMAAGLQRQLGRCTDSTPPDFCSDEGIHANVLAAYNHLWDVIEMNTPNLSSEVWSWLYQDGKFAVEPLGSLPGATEGDIR</sequence>
<dbReference type="Proteomes" id="UP001310594">
    <property type="component" value="Unassembled WGS sequence"/>
</dbReference>
<gene>
    <name evidence="4" type="ORF">LTR97_000504</name>
</gene>
<dbReference type="GO" id="GO:0030246">
    <property type="term" value="F:carbohydrate binding"/>
    <property type="evidence" value="ECO:0007669"/>
    <property type="project" value="InterPro"/>
</dbReference>
<protein>
    <recommendedName>
        <fullName evidence="3">Endo-1,3(4)-beta-glucanase 1 carbohydrate binding domain-containing protein</fullName>
    </recommendedName>
</protein>
<keyword evidence="2" id="KW-0732">Signal</keyword>